<accession>A0A9W8JQW8</accession>
<dbReference type="Pfam" id="PF01794">
    <property type="entry name" value="Ferric_reduct"/>
    <property type="match status" value="1"/>
</dbReference>
<organism evidence="14 15">
    <name type="scientific">Agrocybe chaxingu</name>
    <dbReference type="NCBI Taxonomy" id="84603"/>
    <lineage>
        <taxon>Eukaryota</taxon>
        <taxon>Fungi</taxon>
        <taxon>Dikarya</taxon>
        <taxon>Basidiomycota</taxon>
        <taxon>Agaricomycotina</taxon>
        <taxon>Agaricomycetes</taxon>
        <taxon>Agaricomycetidae</taxon>
        <taxon>Agaricales</taxon>
        <taxon>Agaricineae</taxon>
        <taxon>Strophariaceae</taxon>
        <taxon>Agrocybe</taxon>
    </lineage>
</organism>
<evidence type="ECO:0000256" key="4">
    <source>
        <dbReference type="ARBA" id="ARBA00022475"/>
    </source>
</evidence>
<evidence type="ECO:0000259" key="13">
    <source>
        <dbReference type="PROSITE" id="PS51384"/>
    </source>
</evidence>
<dbReference type="OrthoDB" id="17725at2759"/>
<dbReference type="GO" id="GO:0015677">
    <property type="term" value="P:copper ion import"/>
    <property type="evidence" value="ECO:0007669"/>
    <property type="project" value="TreeGrafter"/>
</dbReference>
<evidence type="ECO:0000256" key="1">
    <source>
        <dbReference type="ARBA" id="ARBA00004651"/>
    </source>
</evidence>
<feature type="transmembrane region" description="Helical" evidence="12">
    <location>
        <begin position="217"/>
        <end position="235"/>
    </location>
</feature>
<dbReference type="InterPro" id="IPR051410">
    <property type="entry name" value="Ferric/Cupric_Reductase"/>
</dbReference>
<proteinExistence type="predicted"/>
<evidence type="ECO:0000256" key="11">
    <source>
        <dbReference type="SAM" id="MobiDB-lite"/>
    </source>
</evidence>
<evidence type="ECO:0000256" key="3">
    <source>
        <dbReference type="ARBA" id="ARBA00022448"/>
    </source>
</evidence>
<comment type="caution">
    <text evidence="14">The sequence shown here is derived from an EMBL/GenBank/DDBJ whole genome shotgun (WGS) entry which is preliminary data.</text>
</comment>
<evidence type="ECO:0000313" key="14">
    <source>
        <dbReference type="EMBL" id="KAJ3493941.1"/>
    </source>
</evidence>
<comment type="catalytic activity">
    <reaction evidence="10">
        <text>2 a Fe(II)-siderophore + NADP(+) + H(+) = 2 a Fe(III)-siderophore + NADPH</text>
        <dbReference type="Rhea" id="RHEA:28795"/>
        <dbReference type="Rhea" id="RHEA-COMP:11342"/>
        <dbReference type="Rhea" id="RHEA-COMP:11344"/>
        <dbReference type="ChEBI" id="CHEBI:15378"/>
        <dbReference type="ChEBI" id="CHEBI:29033"/>
        <dbReference type="ChEBI" id="CHEBI:29034"/>
        <dbReference type="ChEBI" id="CHEBI:57783"/>
        <dbReference type="ChEBI" id="CHEBI:58349"/>
        <dbReference type="EC" id="1.16.1.9"/>
    </reaction>
</comment>
<comment type="subcellular location">
    <subcellularLocation>
        <location evidence="1">Cell membrane</location>
        <topology evidence="1">Multi-pass membrane protein</topology>
    </subcellularLocation>
</comment>
<keyword evidence="7" id="KW-0406">Ion transport</keyword>
<keyword evidence="8 12" id="KW-0472">Membrane</keyword>
<gene>
    <name evidence="14" type="ORF">NLJ89_g10910</name>
</gene>
<reference evidence="14" key="1">
    <citation type="submission" date="2022-07" db="EMBL/GenBank/DDBJ databases">
        <title>Genome Sequence of Agrocybe chaxingu.</title>
        <authorList>
            <person name="Buettner E."/>
        </authorList>
    </citation>
    <scope>NUCLEOTIDE SEQUENCE</scope>
    <source>
        <strain evidence="14">MP-N11</strain>
    </source>
</reference>
<dbReference type="EC" id="1.16.1.9" evidence="2"/>
<dbReference type="InterPro" id="IPR017938">
    <property type="entry name" value="Riboflavin_synthase-like_b-brl"/>
</dbReference>
<protein>
    <recommendedName>
        <fullName evidence="2">ferric-chelate reductase (NADPH)</fullName>
        <ecNumber evidence="2">1.16.1.9</ecNumber>
    </recommendedName>
</protein>
<evidence type="ECO:0000313" key="15">
    <source>
        <dbReference type="Proteomes" id="UP001148786"/>
    </source>
</evidence>
<evidence type="ECO:0000256" key="10">
    <source>
        <dbReference type="ARBA" id="ARBA00048483"/>
    </source>
</evidence>
<evidence type="ECO:0000256" key="7">
    <source>
        <dbReference type="ARBA" id="ARBA00023065"/>
    </source>
</evidence>
<dbReference type="PROSITE" id="PS51384">
    <property type="entry name" value="FAD_FR"/>
    <property type="match status" value="1"/>
</dbReference>
<feature type="compositionally biased region" description="Basic and acidic residues" evidence="11">
    <location>
        <begin position="380"/>
        <end position="390"/>
    </location>
</feature>
<evidence type="ECO:0000256" key="5">
    <source>
        <dbReference type="ARBA" id="ARBA00022692"/>
    </source>
</evidence>
<feature type="transmembrane region" description="Helical" evidence="12">
    <location>
        <begin position="40"/>
        <end position="61"/>
    </location>
</feature>
<keyword evidence="3" id="KW-0813">Transport</keyword>
<keyword evidence="5 12" id="KW-0812">Transmembrane</keyword>
<keyword evidence="6 12" id="KW-1133">Transmembrane helix</keyword>
<dbReference type="InterPro" id="IPR013130">
    <property type="entry name" value="Fe3_Rdtase_TM_dom"/>
</dbReference>
<evidence type="ECO:0000256" key="9">
    <source>
        <dbReference type="ARBA" id="ARBA00023180"/>
    </source>
</evidence>
<dbReference type="Pfam" id="PF08022">
    <property type="entry name" value="FAD_binding_8"/>
    <property type="match status" value="1"/>
</dbReference>
<dbReference type="Proteomes" id="UP001148786">
    <property type="component" value="Unassembled WGS sequence"/>
</dbReference>
<dbReference type="SUPFAM" id="SSF63380">
    <property type="entry name" value="Riboflavin synthase domain-like"/>
    <property type="match status" value="1"/>
</dbReference>
<feature type="transmembrane region" description="Helical" evidence="12">
    <location>
        <begin position="247"/>
        <end position="267"/>
    </location>
</feature>
<dbReference type="GO" id="GO:0006826">
    <property type="term" value="P:iron ion transport"/>
    <property type="evidence" value="ECO:0007669"/>
    <property type="project" value="UniProtKB-ARBA"/>
</dbReference>
<evidence type="ECO:0000256" key="8">
    <source>
        <dbReference type="ARBA" id="ARBA00023136"/>
    </source>
</evidence>
<dbReference type="GO" id="GO:0052851">
    <property type="term" value="F:ferric-chelate reductase (NADPH) activity"/>
    <property type="evidence" value="ECO:0007669"/>
    <property type="project" value="UniProtKB-EC"/>
</dbReference>
<keyword evidence="4" id="KW-1003">Cell membrane</keyword>
<evidence type="ECO:0000256" key="6">
    <source>
        <dbReference type="ARBA" id="ARBA00022989"/>
    </source>
</evidence>
<dbReference type="InterPro" id="IPR017927">
    <property type="entry name" value="FAD-bd_FR_type"/>
</dbReference>
<dbReference type="PANTHER" id="PTHR32361:SF9">
    <property type="entry name" value="FERRIC REDUCTASE TRANSMEMBRANE COMPONENT 3-RELATED"/>
    <property type="match status" value="1"/>
</dbReference>
<dbReference type="InterPro" id="IPR013112">
    <property type="entry name" value="FAD-bd_8"/>
</dbReference>
<keyword evidence="15" id="KW-1185">Reference proteome</keyword>
<dbReference type="AlphaFoldDB" id="A0A9W8JQW8"/>
<evidence type="ECO:0000256" key="2">
    <source>
        <dbReference type="ARBA" id="ARBA00012668"/>
    </source>
</evidence>
<dbReference type="GO" id="GO:0006879">
    <property type="term" value="P:intracellular iron ion homeostasis"/>
    <property type="evidence" value="ECO:0007669"/>
    <property type="project" value="TreeGrafter"/>
</dbReference>
<dbReference type="EMBL" id="JANKHO010002199">
    <property type="protein sequence ID" value="KAJ3493941.1"/>
    <property type="molecule type" value="Genomic_DNA"/>
</dbReference>
<sequence>MDASLASHLVHRAATAAPVNIDKVLRVARSWAYPKQVLYLLASFISLVALCNRLSFAYRYLTRKRTSPTTFSVGQRTGISLLRLPLALVDTFQALAFRWTIPIGRWYTLNLTEVGLAAAYVGILLSWTFVNTTDATGIPVEIHYYSNRAATIAASQLPLMAALGMRNNLISWVTGISFDKLNFLHRMAARSLCLLVWIHAAGRLTLGLHDDEVITNAWIRCGVLAISSLTLLCFLTLRPIRERNYQVFLGVHFVLVFVFIVAIFFHLRGRQLTHYGAWPTMIVWGLDRFLRIVRIVVHNFGYFLPTNASSNASDLDASVEVLSPHFLRLTLHRPKSFKWRAGQSAYLSFPSVSVFPLEAHPFTIASIPDMEGGSDGEVDDEKRKDEPENEGKKERKLVFFVRVRKGFTSRLLGAAQPDKRYKVFMNGPYSSPPILVGYNTVILIAGGFFLSFGIRS</sequence>
<feature type="domain" description="FAD-binding FR-type" evidence="13">
    <location>
        <begin position="309"/>
        <end position="435"/>
    </location>
</feature>
<keyword evidence="9" id="KW-0325">Glycoprotein</keyword>
<feature type="transmembrane region" description="Helical" evidence="12">
    <location>
        <begin position="434"/>
        <end position="454"/>
    </location>
</feature>
<feature type="region of interest" description="Disordered" evidence="11">
    <location>
        <begin position="366"/>
        <end position="390"/>
    </location>
</feature>
<dbReference type="GO" id="GO:0005886">
    <property type="term" value="C:plasma membrane"/>
    <property type="evidence" value="ECO:0007669"/>
    <property type="project" value="UniProtKB-SubCell"/>
</dbReference>
<feature type="transmembrane region" description="Helical" evidence="12">
    <location>
        <begin position="107"/>
        <end position="130"/>
    </location>
</feature>
<dbReference type="SFLD" id="SFLDS00052">
    <property type="entry name" value="Ferric_Reductase_Domain"/>
    <property type="match status" value="1"/>
</dbReference>
<name>A0A9W8JQW8_9AGAR</name>
<evidence type="ECO:0000256" key="12">
    <source>
        <dbReference type="SAM" id="Phobius"/>
    </source>
</evidence>
<dbReference type="SFLD" id="SFLDG01168">
    <property type="entry name" value="Ferric_reductase_subgroup_(FRE"/>
    <property type="match status" value="1"/>
</dbReference>
<dbReference type="CDD" id="cd06186">
    <property type="entry name" value="NOX_Duox_like_FAD_NADP"/>
    <property type="match status" value="1"/>
</dbReference>
<dbReference type="PANTHER" id="PTHR32361">
    <property type="entry name" value="FERRIC/CUPRIC REDUCTASE TRANSMEMBRANE COMPONENT"/>
    <property type="match status" value="1"/>
</dbReference>
<dbReference type="Gene3D" id="2.40.30.10">
    <property type="entry name" value="Translation factors"/>
    <property type="match status" value="1"/>
</dbReference>